<evidence type="ECO:0000313" key="3">
    <source>
        <dbReference type="EMBL" id="QUC19429.1"/>
    </source>
</evidence>
<feature type="region of interest" description="Disordered" evidence="1">
    <location>
        <begin position="157"/>
        <end position="193"/>
    </location>
</feature>
<evidence type="ECO:0000313" key="5">
    <source>
        <dbReference type="Proteomes" id="UP000054053"/>
    </source>
</evidence>
<evidence type="ECO:0000313" key="2">
    <source>
        <dbReference type="EMBL" id="GAO13255.1"/>
    </source>
</evidence>
<evidence type="ECO:0000256" key="1">
    <source>
        <dbReference type="SAM" id="MobiDB-lite"/>
    </source>
</evidence>
<accession>A0A063BZN7</accession>
<dbReference type="SUPFAM" id="SSF54768">
    <property type="entry name" value="dsRNA-binding domain-like"/>
    <property type="match status" value="1"/>
</dbReference>
<reference evidence="3" key="3">
    <citation type="submission" date="2020-03" db="EMBL/GenBank/DDBJ databases">
        <title>A mixture of massive structural variations and highly conserved coding sequences in Ustilaginoidea virens genome.</title>
        <authorList>
            <person name="Zhang K."/>
            <person name="Zhao Z."/>
            <person name="Zhang Z."/>
            <person name="Li Y."/>
            <person name="Hsiang T."/>
            <person name="Sun W."/>
        </authorList>
    </citation>
    <scope>NUCLEOTIDE SEQUENCE</scope>
    <source>
        <strain evidence="3">UV-8b</strain>
    </source>
</reference>
<organism evidence="2 5">
    <name type="scientific">Ustilaginoidea virens</name>
    <name type="common">Rice false smut fungus</name>
    <name type="synonym">Villosiclava virens</name>
    <dbReference type="NCBI Taxonomy" id="1159556"/>
    <lineage>
        <taxon>Eukaryota</taxon>
        <taxon>Fungi</taxon>
        <taxon>Dikarya</taxon>
        <taxon>Ascomycota</taxon>
        <taxon>Pezizomycotina</taxon>
        <taxon>Sordariomycetes</taxon>
        <taxon>Hypocreomycetidae</taxon>
        <taxon>Hypocreales</taxon>
        <taxon>Clavicipitaceae</taxon>
        <taxon>Ustilaginoidea</taxon>
    </lineage>
</organism>
<keyword evidence="4" id="KW-1185">Reference proteome</keyword>
<evidence type="ECO:0000313" key="4">
    <source>
        <dbReference type="Proteomes" id="UP000027002"/>
    </source>
</evidence>
<evidence type="ECO:0008006" key="6">
    <source>
        <dbReference type="Google" id="ProtNLM"/>
    </source>
</evidence>
<dbReference type="EMBL" id="CP072755">
    <property type="protein sequence ID" value="QUC19429.1"/>
    <property type="molecule type" value="Genomic_DNA"/>
</dbReference>
<dbReference type="Gene3D" id="3.30.160.20">
    <property type="match status" value="1"/>
</dbReference>
<name>A0A063BZN7_USTVR</name>
<gene>
    <name evidence="3" type="ORF">UV8b_03670</name>
    <name evidence="2" type="ORF">UVI_02026010</name>
</gene>
<dbReference type="HOGENOM" id="CLU_053554_1_0_1"/>
<sequence>MAAGDAPPNVPVPWGKLLQWVQEQLVVEKETDQPAALTRLQLEAISHLVSFNEEPEVGNQDYVSLLIQKVQILRLSNPVFADELPVSLPVDGHFQFRWRCVCTLAPYGVFPRDGFGFAAGQQAPLFQSKKTAKQFAAKHALAYLSDALQTLTPNLKKRPLQSSQAESPEPSPAGQAQQKKLSLSPGPPSTGGKQSIFEQVSIVVSRLGIDNPAYRIEPDPTGSGLFCGRPVFQNGGRIPSQVGVVSGIASETLAKQRIAELVLAWGEEEFQKRQRLLFKTLWGPATAKNMDKDKDKAAVVDAAQGVPGSGEAAK</sequence>
<dbReference type="CDD" id="cd00048">
    <property type="entry name" value="DSRM_SF"/>
    <property type="match status" value="1"/>
</dbReference>
<dbReference type="KEGG" id="uvi:66064448"/>
<dbReference type="Proteomes" id="UP000027002">
    <property type="component" value="Chromosome 3"/>
</dbReference>
<reference evidence="5" key="2">
    <citation type="journal article" date="2016" name="Genome Announc.">
        <title>Genome sequence of Ustilaginoidea virens IPU010, a rice pathogenic fungus causing false smut.</title>
        <authorList>
            <person name="Kumagai T."/>
            <person name="Ishii T."/>
            <person name="Terai G."/>
            <person name="Umemura M."/>
            <person name="Machida M."/>
            <person name="Asai K."/>
        </authorList>
    </citation>
    <scope>NUCLEOTIDE SEQUENCE [LARGE SCALE GENOMIC DNA]</scope>
    <source>
        <strain evidence="5">IPU010</strain>
    </source>
</reference>
<proteinExistence type="predicted"/>
<dbReference type="EMBL" id="BBTG02000010">
    <property type="protein sequence ID" value="GAO13255.1"/>
    <property type="molecule type" value="Genomic_DNA"/>
</dbReference>
<dbReference type="GeneID" id="66064448"/>
<reference evidence="2" key="1">
    <citation type="journal article" date="2016" name="Genome Announc.">
        <title>Genome Sequence of Ustilaginoidea virens IPU010, a Rice Pathogenic Fungus Causing False Smut.</title>
        <authorList>
            <person name="Kumagai T."/>
            <person name="Ishii T."/>
            <person name="Terai G."/>
            <person name="Umemura M."/>
            <person name="Machida M."/>
            <person name="Asai K."/>
        </authorList>
    </citation>
    <scope>NUCLEOTIDE SEQUENCE [LARGE SCALE GENOMIC DNA]</scope>
    <source>
        <strain evidence="2">IPU010</strain>
    </source>
</reference>
<dbReference type="RefSeq" id="XP_042997102.1">
    <property type="nucleotide sequence ID" value="XM_043141168.1"/>
</dbReference>
<dbReference type="OrthoDB" id="5222339at2759"/>
<protein>
    <recommendedName>
        <fullName evidence="6">DRBM domain-containing protein</fullName>
    </recommendedName>
</protein>
<dbReference type="Proteomes" id="UP000054053">
    <property type="component" value="Unassembled WGS sequence"/>
</dbReference>
<dbReference type="AlphaFoldDB" id="A0A063BZN7"/>
<dbReference type="STRING" id="1159556.A0A063BZN7"/>